<dbReference type="Gene3D" id="3.30.160.60">
    <property type="entry name" value="Classic Zinc Finger"/>
    <property type="match status" value="2"/>
</dbReference>
<keyword evidence="1" id="KW-0863">Zinc-finger</keyword>
<feature type="domain" description="C2H2-type" evidence="3">
    <location>
        <begin position="202"/>
        <end position="229"/>
    </location>
</feature>
<dbReference type="Proteomes" id="UP000243459">
    <property type="component" value="Chromosome 7"/>
</dbReference>
<name>A0A5P1EIY9_ASPOF</name>
<accession>A0A5P1EIY9</accession>
<dbReference type="SUPFAM" id="SSF57667">
    <property type="entry name" value="beta-beta-alpha zinc fingers"/>
    <property type="match status" value="2"/>
</dbReference>
<dbReference type="PANTHER" id="PTHR46869">
    <property type="entry name" value="C2H2-LIKE ZINC FINGER PROTEIN"/>
    <property type="match status" value="1"/>
</dbReference>
<feature type="domain" description="C2H2-type" evidence="3">
    <location>
        <begin position="71"/>
        <end position="98"/>
    </location>
</feature>
<keyword evidence="5" id="KW-1185">Reference proteome</keyword>
<feature type="region of interest" description="Disordered" evidence="2">
    <location>
        <begin position="95"/>
        <end position="146"/>
    </location>
</feature>
<keyword evidence="1" id="KW-0862">Zinc</keyword>
<proteinExistence type="predicted"/>
<organism evidence="4 5">
    <name type="scientific">Asparagus officinalis</name>
    <name type="common">Garden asparagus</name>
    <dbReference type="NCBI Taxonomy" id="4686"/>
    <lineage>
        <taxon>Eukaryota</taxon>
        <taxon>Viridiplantae</taxon>
        <taxon>Streptophyta</taxon>
        <taxon>Embryophyta</taxon>
        <taxon>Tracheophyta</taxon>
        <taxon>Spermatophyta</taxon>
        <taxon>Magnoliopsida</taxon>
        <taxon>Liliopsida</taxon>
        <taxon>Asparagales</taxon>
        <taxon>Asparagaceae</taxon>
        <taxon>Asparagoideae</taxon>
        <taxon>Asparagus</taxon>
    </lineage>
</organism>
<dbReference type="GO" id="GO:0008270">
    <property type="term" value="F:zinc ion binding"/>
    <property type="evidence" value="ECO:0007669"/>
    <property type="project" value="UniProtKB-KW"/>
</dbReference>
<dbReference type="PROSITE" id="PS00028">
    <property type="entry name" value="ZINC_FINGER_C2H2_1"/>
    <property type="match status" value="4"/>
</dbReference>
<gene>
    <name evidence="4" type="ORF">A4U43_C07F29570</name>
</gene>
<dbReference type="PROSITE" id="PS50157">
    <property type="entry name" value="ZINC_FINGER_C2H2_2"/>
    <property type="match status" value="4"/>
</dbReference>
<feature type="compositionally biased region" description="Acidic residues" evidence="2">
    <location>
        <begin position="101"/>
        <end position="110"/>
    </location>
</feature>
<feature type="domain" description="C2H2-type" evidence="3">
    <location>
        <begin position="243"/>
        <end position="265"/>
    </location>
</feature>
<evidence type="ECO:0000313" key="4">
    <source>
        <dbReference type="EMBL" id="ONK64759.1"/>
    </source>
</evidence>
<evidence type="ECO:0000256" key="1">
    <source>
        <dbReference type="PROSITE-ProRule" id="PRU00042"/>
    </source>
</evidence>
<dbReference type="SMART" id="SM00355">
    <property type="entry name" value="ZnF_C2H2"/>
    <property type="match status" value="4"/>
</dbReference>
<dbReference type="Gramene" id="ONK64759">
    <property type="protein sequence ID" value="ONK64759"/>
    <property type="gene ID" value="A4U43_C07F29570"/>
</dbReference>
<dbReference type="PANTHER" id="PTHR46869:SF6">
    <property type="entry name" value="C2H2-TYPE DOMAIN-CONTAINING PROTEIN"/>
    <property type="match status" value="1"/>
</dbReference>
<feature type="compositionally biased region" description="Basic residues" evidence="2">
    <location>
        <begin position="126"/>
        <end position="137"/>
    </location>
</feature>
<evidence type="ECO:0000256" key="2">
    <source>
        <dbReference type="SAM" id="MobiDB-lite"/>
    </source>
</evidence>
<keyword evidence="1" id="KW-0479">Metal-binding</keyword>
<dbReference type="AlphaFoldDB" id="A0A5P1EIY9"/>
<dbReference type="InterPro" id="IPR036236">
    <property type="entry name" value="Znf_C2H2_sf"/>
</dbReference>
<sequence>MDQEKKHSCKLCNKNFPCGRSLGGHMRCHVPPSSRGLQGLGADAYGLRENPKKSWRVEDQSAMSFCDLGEKQCRECGREFQSWKALFGHMRSHSDKIGRAEEEEEEDDGEGSWGDGGSHIEGSVKVPKKKRRSRPRRPSPSFEYSKEQKDAAIALVMLSKDVGHWGSGSVEFSDKSSAVSEGHQDLGSDELGFLRSKKLAKYECTACNKSFNTYQALGGHRASHKRMRDCFENGSTDQVVGAHQCLICGKVFSSGQALGGHKRSHLITASPSRVIHQEETAVTDSDLIDLNVSLMIDEDSSKGSVSVADADYRPWWAGTGSNLQHAAMAAVIEN</sequence>
<evidence type="ECO:0000259" key="3">
    <source>
        <dbReference type="PROSITE" id="PS50157"/>
    </source>
</evidence>
<protein>
    <recommendedName>
        <fullName evidence="3">C2H2-type domain-containing protein</fullName>
    </recommendedName>
</protein>
<dbReference type="EMBL" id="CM007387">
    <property type="protein sequence ID" value="ONK64759.1"/>
    <property type="molecule type" value="Genomic_DNA"/>
</dbReference>
<evidence type="ECO:0000313" key="5">
    <source>
        <dbReference type="Proteomes" id="UP000243459"/>
    </source>
</evidence>
<feature type="domain" description="C2H2-type" evidence="3">
    <location>
        <begin position="7"/>
        <end position="34"/>
    </location>
</feature>
<dbReference type="OMA" id="YKPWWVV"/>
<reference evidence="5" key="1">
    <citation type="journal article" date="2017" name="Nat. Commun.">
        <title>The asparagus genome sheds light on the origin and evolution of a young Y chromosome.</title>
        <authorList>
            <person name="Harkess A."/>
            <person name="Zhou J."/>
            <person name="Xu C."/>
            <person name="Bowers J.E."/>
            <person name="Van der Hulst R."/>
            <person name="Ayyampalayam S."/>
            <person name="Mercati F."/>
            <person name="Riccardi P."/>
            <person name="McKain M.R."/>
            <person name="Kakrana A."/>
            <person name="Tang H."/>
            <person name="Ray J."/>
            <person name="Groenendijk J."/>
            <person name="Arikit S."/>
            <person name="Mathioni S.M."/>
            <person name="Nakano M."/>
            <person name="Shan H."/>
            <person name="Telgmann-Rauber A."/>
            <person name="Kanno A."/>
            <person name="Yue Z."/>
            <person name="Chen H."/>
            <person name="Li W."/>
            <person name="Chen Y."/>
            <person name="Xu X."/>
            <person name="Zhang Y."/>
            <person name="Luo S."/>
            <person name="Chen H."/>
            <person name="Gao J."/>
            <person name="Mao Z."/>
            <person name="Pires J.C."/>
            <person name="Luo M."/>
            <person name="Kudrna D."/>
            <person name="Wing R.A."/>
            <person name="Meyers B.C."/>
            <person name="Yi K."/>
            <person name="Kong H."/>
            <person name="Lavrijsen P."/>
            <person name="Sunseri F."/>
            <person name="Falavigna A."/>
            <person name="Ye Y."/>
            <person name="Leebens-Mack J.H."/>
            <person name="Chen G."/>
        </authorList>
    </citation>
    <scope>NUCLEOTIDE SEQUENCE [LARGE SCALE GENOMIC DNA]</scope>
    <source>
        <strain evidence="5">cv. DH0086</strain>
    </source>
</reference>
<dbReference type="Pfam" id="PF13912">
    <property type="entry name" value="zf-C2H2_6"/>
    <property type="match status" value="4"/>
</dbReference>
<dbReference type="InterPro" id="IPR013087">
    <property type="entry name" value="Znf_C2H2_type"/>
</dbReference>
<dbReference type="OrthoDB" id="9451254at2759"/>